<dbReference type="SUPFAM" id="SSF52317">
    <property type="entry name" value="Class I glutamine amidotransferase-like"/>
    <property type="match status" value="1"/>
</dbReference>
<dbReference type="InterPro" id="IPR029062">
    <property type="entry name" value="Class_I_gatase-like"/>
</dbReference>
<gene>
    <name evidence="1" type="ORF">BLA24_11840</name>
</gene>
<dbReference type="GO" id="GO:0006598">
    <property type="term" value="P:polyamine catabolic process"/>
    <property type="evidence" value="ECO:0007669"/>
    <property type="project" value="TreeGrafter"/>
</dbReference>
<dbReference type="Proteomes" id="UP000222531">
    <property type="component" value="Unassembled WGS sequence"/>
</dbReference>
<comment type="caution">
    <text evidence="1">The sequence shown here is derived from an EMBL/GenBank/DDBJ whole genome shotgun (WGS) entry which is preliminary data.</text>
</comment>
<dbReference type="GO" id="GO:0005829">
    <property type="term" value="C:cytosol"/>
    <property type="evidence" value="ECO:0007669"/>
    <property type="project" value="TreeGrafter"/>
</dbReference>
<dbReference type="PROSITE" id="PS51273">
    <property type="entry name" value="GATASE_TYPE_1"/>
    <property type="match status" value="1"/>
</dbReference>
<reference evidence="1 2" key="1">
    <citation type="journal article" date="2017" name="Biochemistry">
        <title>Identification of the Biosynthetic Pathway for the Antibiotic Bicyclomycin.</title>
        <authorList>
            <person name="Patteson J."/>
            <person name="Cai W."/>
            <person name="Johnson R.A."/>
            <person name="Santa Maria K."/>
            <person name="Li B."/>
        </authorList>
    </citation>
    <scope>NUCLEOTIDE SEQUENCE [LARGE SCALE GENOMIC DNA]</scope>
    <source>
        <strain evidence="1 2">ATCC 21532</strain>
    </source>
</reference>
<sequence length="258" mass="26699">MGPGRGEVKGKTIDKPTVGITTYQEDASWRGWHRHASLVPTDFVAAVTAAGGVPVLLPPSGAEPEAASVMAGLDGLLLVGGADIDPALYRAEPGPHTGTLAPERDTWESALLRLALEGDRAVLGVCRGMQLMNVLRGGTLLPHLPDLVGNDDHMPAEPVFASSRITLRTDALPGSLLGAESDLPCFHHQAVDTLGTGVVATGWSADDVVETISLTGHRFALGIQGHPEVGPSRPVFEAFVAAAAAHRAAREQGGVTAA</sequence>
<dbReference type="EMBL" id="NHZO01000136">
    <property type="protein sequence ID" value="PHQ51769.1"/>
    <property type="molecule type" value="Genomic_DNA"/>
</dbReference>
<evidence type="ECO:0000313" key="1">
    <source>
        <dbReference type="EMBL" id="PHQ51769.1"/>
    </source>
</evidence>
<proteinExistence type="predicted"/>
<dbReference type="GO" id="GO:0033969">
    <property type="term" value="F:gamma-glutamyl-gamma-aminobutyrate hydrolase activity"/>
    <property type="evidence" value="ECO:0007669"/>
    <property type="project" value="TreeGrafter"/>
</dbReference>
<dbReference type="PANTHER" id="PTHR43235:SF1">
    <property type="entry name" value="GLUTAMINE AMIDOTRANSFERASE PB2B2.05-RELATED"/>
    <property type="match status" value="1"/>
</dbReference>
<dbReference type="Pfam" id="PF07722">
    <property type="entry name" value="Peptidase_C26"/>
    <property type="match status" value="1"/>
</dbReference>
<evidence type="ECO:0000313" key="2">
    <source>
        <dbReference type="Proteomes" id="UP000222531"/>
    </source>
</evidence>
<dbReference type="AlphaFoldDB" id="A0A2G1XKV3"/>
<protein>
    <submittedName>
        <fullName evidence="1">Uncharacterized protein</fullName>
    </submittedName>
</protein>
<dbReference type="PANTHER" id="PTHR43235">
    <property type="entry name" value="GLUTAMINE AMIDOTRANSFERASE PB2B2.05-RELATED"/>
    <property type="match status" value="1"/>
</dbReference>
<accession>A0A2G1XKV3</accession>
<organism evidence="1 2">
    <name type="scientific">Streptomyces cinnamoneus</name>
    <name type="common">Streptoverticillium cinnamoneum</name>
    <dbReference type="NCBI Taxonomy" id="53446"/>
    <lineage>
        <taxon>Bacteria</taxon>
        <taxon>Bacillati</taxon>
        <taxon>Actinomycetota</taxon>
        <taxon>Actinomycetes</taxon>
        <taxon>Kitasatosporales</taxon>
        <taxon>Streptomycetaceae</taxon>
        <taxon>Streptomyces</taxon>
        <taxon>Streptomyces cinnamoneus group</taxon>
    </lineage>
</organism>
<dbReference type="InterPro" id="IPR011697">
    <property type="entry name" value="Peptidase_C26"/>
</dbReference>
<keyword evidence="2" id="KW-1185">Reference proteome</keyword>
<name>A0A2G1XKV3_STRCJ</name>
<dbReference type="Gene3D" id="3.40.50.880">
    <property type="match status" value="1"/>
</dbReference>
<dbReference type="InterPro" id="IPR044668">
    <property type="entry name" value="PuuD-like"/>
</dbReference>
<dbReference type="OrthoDB" id="9813383at2"/>